<protein>
    <submittedName>
        <fullName evidence="2">Uncharacterized protein</fullName>
    </submittedName>
</protein>
<reference evidence="2" key="1">
    <citation type="submission" date="2020-09" db="EMBL/GenBank/DDBJ databases">
        <title>Comparative genome analyses of four rice-infecting Rhizoctonia solani isolates reveal extensive enrichment of homogalacturonan modification genes.</title>
        <authorList>
            <person name="Lee D.-Y."/>
            <person name="Jeon J."/>
            <person name="Kim K.-T."/>
            <person name="Cheong K."/>
            <person name="Song H."/>
            <person name="Choi G."/>
            <person name="Ko J."/>
            <person name="Opiyo S.O."/>
            <person name="Zuo S."/>
            <person name="Madhav S."/>
            <person name="Lee Y.-H."/>
            <person name="Wang G.-L."/>
        </authorList>
    </citation>
    <scope>NUCLEOTIDE SEQUENCE</scope>
    <source>
        <strain evidence="2">AG1-IA WGL</strain>
    </source>
</reference>
<dbReference type="Proteomes" id="UP000602905">
    <property type="component" value="Unassembled WGS sequence"/>
</dbReference>
<feature type="non-terminal residue" evidence="2">
    <location>
        <position position="1215"/>
    </location>
</feature>
<comment type="caution">
    <text evidence="2">The sequence shown here is derived from an EMBL/GenBank/DDBJ whole genome shotgun (WGS) entry which is preliminary data.</text>
</comment>
<name>A0A8H7HJN9_9AGAM</name>
<gene>
    <name evidence="2" type="ORF">RHS03_08980</name>
</gene>
<sequence length="1215" mass="139719">MSGFKRRLPSASDYACEAEQCTFVGQDSRSLEIHAAACPYLRSSRQNMVANMQQVRHAKRTRFFAISNEPSRLEANSESGDDCSSSESTLGSGIHSDIVEEFGLTSHGLSGTALHQPNPIRKPPLRGSQATQISIPDILPQAPVVEDTITLQLLEDDSEPYNTLPDAFGVFRRYRSRPQTIPDLTCELNYYSNKEYENKGRICALENDVNSMVWPCPNISAFLVQHWHWVEGNQKTKGSRDLLVNKVILDPRFKVEDICGIVWNDLDKQLEAKGSSGLASGWNKATIHLKVPLYQDTTSSTTTKYPIPNFQYRKLIDVMKEAFTHNDPQSFHYEPYELHSLISPNTSESQQLYGEVYTSKAMLDFHDEIQKLPPEPGCNLPRVAGVFMFASDGAQVAQFSTKSIHPVYTYFGNQSKYDRCKPTSNTCFDLAHIPALPDSVETFLSDLSKQGKTSKNSAMLAHLQRELMHEVWGKLLDNEFVNAWIHGCVIKCADGIERRVYPRILTYSADYPEKVLLSTIRNMGKCACPRCLMPKSKFKFVGQQNDMKFRINHPRVDDQERKDCINTACSLIYTKGKKLNSKFIEQLLEPQSLVPTKNAFSVRLGQYGFDYHKSMVVDFMHDIELGVWKNVFTHLIRIVQALGSHVEMEFNSRFRAIPPFGPSTINRFSDNMSEMKKLAARDYEDMLQCCIPVFEGLLPHHISKRVLDLVFIFSHWHSLGKLRIHSDKTIEIFQKTTKDLCSELRAFSHYTSEYNHLETRKEKEARERRQSQNSGGRTARTSNQKIGKGFSMDTYKVHSIGDYIPTILEYGTTDSYSTQIGELQHRRVKGIFARTNKQGDTTSQMTSIERIQATLRRMKEDLDSLYNPQPQPTLTPWEIDSLSDSNRFNHYDIALSQREFLHLPTWLARLANDPATHLFLPRLRSFMYSRLEPMGTHTQESSYGFQIQYDRVYKHAILGVNYTSYDMRRCTDCIHPASDRHFILVKAANTIDDLPYNYARVLGIFHANVCLSIHQPFQRVDFLWVRWLARNTSYRSGWNARRLDRLSYYAEDPLDTESSPPLDFISPSDVVRAIHLIPAFEAETTQDYLPGNSDLAHDIVGRGDWKYWYAMRFVDRDTMIRYHGKGVGHHGIFMEARTDIEEDTQDVTQEQPNQQDDLFDEEDNENDEDNDDQVSVLEETQAMRNSLSDEEFDEEDNDSNDYESEEDMEPLRYEY</sequence>
<dbReference type="AlphaFoldDB" id="A0A8H7HJN9"/>
<organism evidence="2 3">
    <name type="scientific">Rhizoctonia solani</name>
    <dbReference type="NCBI Taxonomy" id="456999"/>
    <lineage>
        <taxon>Eukaryota</taxon>
        <taxon>Fungi</taxon>
        <taxon>Dikarya</taxon>
        <taxon>Basidiomycota</taxon>
        <taxon>Agaricomycotina</taxon>
        <taxon>Agaricomycetes</taxon>
        <taxon>Cantharellales</taxon>
        <taxon>Ceratobasidiaceae</taxon>
        <taxon>Rhizoctonia</taxon>
    </lineage>
</organism>
<feature type="compositionally biased region" description="Polar residues" evidence="1">
    <location>
        <begin position="771"/>
        <end position="785"/>
    </location>
</feature>
<evidence type="ECO:0000313" key="2">
    <source>
        <dbReference type="EMBL" id="KAF8690233.1"/>
    </source>
</evidence>
<dbReference type="EMBL" id="JACYCD010000616">
    <property type="protein sequence ID" value="KAF8690233.1"/>
    <property type="molecule type" value="Genomic_DNA"/>
</dbReference>
<dbReference type="Pfam" id="PF18759">
    <property type="entry name" value="Plavaka"/>
    <property type="match status" value="1"/>
</dbReference>
<accession>A0A8H7HJN9</accession>
<feature type="compositionally biased region" description="Basic and acidic residues" evidence="1">
    <location>
        <begin position="757"/>
        <end position="770"/>
    </location>
</feature>
<feature type="compositionally biased region" description="Acidic residues" evidence="1">
    <location>
        <begin position="1157"/>
        <end position="1172"/>
    </location>
</feature>
<dbReference type="InterPro" id="IPR041078">
    <property type="entry name" value="Plavaka"/>
</dbReference>
<evidence type="ECO:0000256" key="1">
    <source>
        <dbReference type="SAM" id="MobiDB-lite"/>
    </source>
</evidence>
<evidence type="ECO:0000313" key="3">
    <source>
        <dbReference type="Proteomes" id="UP000602905"/>
    </source>
</evidence>
<feature type="region of interest" description="Disordered" evidence="1">
    <location>
        <begin position="1143"/>
        <end position="1215"/>
    </location>
</feature>
<feature type="region of interest" description="Disordered" evidence="1">
    <location>
        <begin position="69"/>
        <end position="90"/>
    </location>
</feature>
<feature type="region of interest" description="Disordered" evidence="1">
    <location>
        <begin position="757"/>
        <end position="785"/>
    </location>
</feature>
<proteinExistence type="predicted"/>
<dbReference type="OrthoDB" id="2687259at2759"/>
<feature type="compositionally biased region" description="Acidic residues" evidence="1">
    <location>
        <begin position="1188"/>
        <end position="1208"/>
    </location>
</feature>